<evidence type="ECO:0000256" key="6">
    <source>
        <dbReference type="ARBA" id="ARBA00023065"/>
    </source>
</evidence>
<keyword evidence="6" id="KW-0406">Ion transport</keyword>
<name>A0A7U3W894_DROCA</name>
<dbReference type="InterPro" id="IPR006685">
    <property type="entry name" value="MscS_channel_2nd"/>
</dbReference>
<dbReference type="AlphaFoldDB" id="A0A7U3W894"/>
<keyword evidence="7 9" id="KW-0472">Membrane</keyword>
<reference evidence="13" key="1">
    <citation type="journal article" date="2020" name="bioRxiv">
        <title>Stretch-activated ion channels identified in the touch-sensitive structures of carnivorous Droseraceae plants.</title>
        <authorList>
            <person name="Procko C."/>
            <person name="Murthy S."/>
            <person name="Keenan W.T."/>
            <person name="Mousavi S.A.R."/>
            <person name="Dabi T."/>
            <person name="Coombs A."/>
            <person name="Procko E."/>
            <person name="Baird L."/>
            <person name="Patapoutian A."/>
            <person name="Chory J."/>
        </authorList>
    </citation>
    <scope>NUCLEOTIDE SEQUENCE</scope>
</reference>
<dbReference type="PANTHER" id="PTHR31618">
    <property type="entry name" value="MECHANOSENSITIVE ION CHANNEL PROTEIN 5"/>
    <property type="match status" value="1"/>
</dbReference>
<feature type="domain" description="Mechanosensitive ion channel MscS" evidence="12">
    <location>
        <begin position="587"/>
        <end position="644"/>
    </location>
</feature>
<evidence type="ECO:0000256" key="9">
    <source>
        <dbReference type="PIRNR" id="PIRNR017209"/>
    </source>
</evidence>
<feature type="transmembrane region" description="Helical" evidence="11">
    <location>
        <begin position="220"/>
        <end position="248"/>
    </location>
</feature>
<proteinExistence type="evidence at transcript level"/>
<evidence type="ECO:0000256" key="10">
    <source>
        <dbReference type="SAM" id="MobiDB-lite"/>
    </source>
</evidence>
<dbReference type="GO" id="GO:0050982">
    <property type="term" value="P:detection of mechanical stimulus"/>
    <property type="evidence" value="ECO:0007669"/>
    <property type="project" value="UniProtKB-ARBA"/>
</dbReference>
<evidence type="ECO:0000256" key="1">
    <source>
        <dbReference type="ARBA" id="ARBA00004141"/>
    </source>
</evidence>
<organism evidence="13">
    <name type="scientific">Drosera capensis</name>
    <name type="common">Cape sundew</name>
    <dbReference type="NCBI Taxonomy" id="4366"/>
    <lineage>
        <taxon>Eukaryota</taxon>
        <taxon>Viridiplantae</taxon>
        <taxon>Streptophyta</taxon>
        <taxon>Embryophyta</taxon>
        <taxon>Tracheophyta</taxon>
        <taxon>Spermatophyta</taxon>
        <taxon>Magnoliopsida</taxon>
        <taxon>eudicotyledons</taxon>
        <taxon>Gunneridae</taxon>
        <taxon>Pentapetalae</taxon>
        <taxon>Caryophyllales</taxon>
        <taxon>Droseraceae</taxon>
        <taxon>Drosera</taxon>
    </lineage>
</organism>
<dbReference type="InterPro" id="IPR023408">
    <property type="entry name" value="MscS_beta-dom_sf"/>
</dbReference>
<evidence type="ECO:0000313" key="13">
    <source>
        <dbReference type="EMBL" id="QNN26183.1"/>
    </source>
</evidence>
<evidence type="ECO:0000256" key="7">
    <source>
        <dbReference type="ARBA" id="ARBA00023136"/>
    </source>
</evidence>
<evidence type="ECO:0000256" key="3">
    <source>
        <dbReference type="ARBA" id="ARBA00022448"/>
    </source>
</evidence>
<dbReference type="GO" id="GO:0005886">
    <property type="term" value="C:plasma membrane"/>
    <property type="evidence" value="ECO:0007669"/>
    <property type="project" value="UniProtKB-UniRule"/>
</dbReference>
<dbReference type="PANTHER" id="PTHR31618:SF20">
    <property type="entry name" value="MECHANOSENSITIVE ION CHANNEL PROTEIN 10"/>
    <property type="match status" value="1"/>
</dbReference>
<gene>
    <name evidence="13" type="primary">FLYC1.2</name>
</gene>
<feature type="region of interest" description="Disordered" evidence="10">
    <location>
        <begin position="46"/>
        <end position="99"/>
    </location>
</feature>
<dbReference type="Gene3D" id="2.30.30.60">
    <property type="match status" value="1"/>
</dbReference>
<keyword evidence="4 11" id="KW-0812">Transmembrane</keyword>
<feature type="transmembrane region" description="Helical" evidence="11">
    <location>
        <begin position="187"/>
        <end position="208"/>
    </location>
</feature>
<protein>
    <recommendedName>
        <fullName evidence="9">Mechanosensitive ion channel protein</fullName>
    </recommendedName>
</protein>
<keyword evidence="5 11" id="KW-1133">Transmembrane helix</keyword>
<dbReference type="EMBL" id="MN096568">
    <property type="protein sequence ID" value="QNN26183.1"/>
    <property type="molecule type" value="mRNA"/>
</dbReference>
<keyword evidence="3" id="KW-0813">Transport</keyword>
<dbReference type="InterPro" id="IPR010920">
    <property type="entry name" value="LSM_dom_sf"/>
</dbReference>
<keyword evidence="8" id="KW-0407">Ion channel</keyword>
<feature type="compositionally biased region" description="Pro residues" evidence="10">
    <location>
        <begin position="67"/>
        <end position="76"/>
    </location>
</feature>
<evidence type="ECO:0000256" key="11">
    <source>
        <dbReference type="SAM" id="Phobius"/>
    </source>
</evidence>
<comment type="subcellular location">
    <subcellularLocation>
        <location evidence="1">Membrane</location>
        <topology evidence="1">Multi-pass membrane protein</topology>
    </subcellularLocation>
</comment>
<feature type="transmembrane region" description="Helical" evidence="11">
    <location>
        <begin position="269"/>
        <end position="286"/>
    </location>
</feature>
<sequence length="755" mass="86775">MASNTNISQQGGEINFEKQMAHRRRHEQLAIQIPVKTASQTFPFNEEVDTTRSKFSPAPDITMFYPQPSPNKPPRVPNRNLSRRSTTLKTKPKSRFGEPSLPIDPAALWELAPNSPAPSFREATPSSNNHRASVGRGSSFVKGVTPRVAASSRRGETTIEGPDEREVYERVTAQLSARDKKRMTVKLLIELAVFLFVSGCLISSLTIHGLKVRIICGLPIWRLFLFLLVILSGMLVTHWMLHVVVFLIEWKFLLKKNVVYFTHGLKTSVEVFIWITLILATWALLIEPDVRHTNRIRNALDFITWTLLSLLLCSFLWLIKTIMIKTLAASFHLNRFFDRIQESIFHHYVLQTLSGRPVVELASGVLTRTETHNGMVSFTEHTKTHTEKKMVDMGKLHQMKQEKVPDWTMQLLVDVVSNSGLSTMSGILDEDMAEGGVELDDDEITSEEQAIATAVRIFYNIVKDKDDQTYIDRKDLHRFLICEEVDLVFPLFEVKDKDQISLKAFSKWVVKLFKERQALKHALNDNKTAVKQLDKLVTSILIVVIIAVWLLLTELMTTKVLLFFTSQLLVAVFVFGNTCKTIFEAIIFVFVMHPFDVGDRCVIDGTTMLVEEMNILTTVFLKWDKEKVYYPNAVLSTKAIGNYYRSPDQVDSLEFSIDFRTPLSKIGEIKERIKKYLHQNPHLWHPNHNLVVKEIENVNKIKTQLIFNHTMNFQEFPERMKRRTELVLELKKIFEELDIKYNLLPQEVILNNVGP</sequence>
<feature type="compositionally biased region" description="Polar residues" evidence="10">
    <location>
        <begin position="79"/>
        <end position="89"/>
    </location>
</feature>
<accession>A0A7U3W894</accession>
<feature type="transmembrane region" description="Helical" evidence="11">
    <location>
        <begin position="536"/>
        <end position="556"/>
    </location>
</feature>
<dbReference type="Pfam" id="PF00924">
    <property type="entry name" value="MS_channel_2nd"/>
    <property type="match status" value="1"/>
</dbReference>
<dbReference type="PIRSF" id="PIRSF017209">
    <property type="entry name" value="Memb_At2g17000_prd"/>
    <property type="match status" value="1"/>
</dbReference>
<feature type="region of interest" description="Disordered" evidence="10">
    <location>
        <begin position="115"/>
        <end position="136"/>
    </location>
</feature>
<evidence type="ECO:0000256" key="5">
    <source>
        <dbReference type="ARBA" id="ARBA00022989"/>
    </source>
</evidence>
<feature type="transmembrane region" description="Helical" evidence="11">
    <location>
        <begin position="568"/>
        <end position="591"/>
    </location>
</feature>
<dbReference type="SUPFAM" id="SSF50182">
    <property type="entry name" value="Sm-like ribonucleoproteins"/>
    <property type="match status" value="1"/>
</dbReference>
<feature type="transmembrane region" description="Helical" evidence="11">
    <location>
        <begin position="302"/>
        <end position="319"/>
    </location>
</feature>
<dbReference type="GO" id="GO:0008381">
    <property type="term" value="F:mechanosensitive monoatomic ion channel activity"/>
    <property type="evidence" value="ECO:0007669"/>
    <property type="project" value="TreeGrafter"/>
</dbReference>
<dbReference type="GO" id="GO:0006820">
    <property type="term" value="P:monoatomic anion transport"/>
    <property type="evidence" value="ECO:0007669"/>
    <property type="project" value="TreeGrafter"/>
</dbReference>
<dbReference type="InterPro" id="IPR016688">
    <property type="entry name" value="MscS-like_plants/fungi"/>
</dbReference>
<evidence type="ECO:0000256" key="8">
    <source>
        <dbReference type="ARBA" id="ARBA00023303"/>
    </source>
</evidence>
<comment type="similarity">
    <text evidence="2 9">Belongs to the MscS (TC 1.A.23) family.</text>
</comment>
<evidence type="ECO:0000256" key="2">
    <source>
        <dbReference type="ARBA" id="ARBA00008017"/>
    </source>
</evidence>
<evidence type="ECO:0000256" key="4">
    <source>
        <dbReference type="ARBA" id="ARBA00022692"/>
    </source>
</evidence>
<evidence type="ECO:0000259" key="12">
    <source>
        <dbReference type="Pfam" id="PF00924"/>
    </source>
</evidence>
<dbReference type="FunFam" id="2.30.30.60:FF:000003">
    <property type="entry name" value="Predicted mechanosensitive ion channel"/>
    <property type="match status" value="1"/>
</dbReference>